<dbReference type="GO" id="GO:0003700">
    <property type="term" value="F:DNA-binding transcription factor activity"/>
    <property type="evidence" value="ECO:0007669"/>
    <property type="project" value="InterPro"/>
</dbReference>
<dbReference type="Proteomes" id="UP000198847">
    <property type="component" value="Unassembled WGS sequence"/>
</dbReference>
<dbReference type="RefSeq" id="WP_091743758.1">
    <property type="nucleotide sequence ID" value="NZ_FODY01000002.1"/>
</dbReference>
<gene>
    <name evidence="6" type="ORF">SAMN04490178_10238</name>
</gene>
<sequence>MSITKYQVFLNTVELGSLTKTAEALNLTQSGVSHAIASLEAEFGFLLLIRDRAGIRLTSNGELLLRYVRDILQANERLKQEVAAINGLETGTVRIGSFASVSTQWLPPILQEFQRQHPSIELKLLEGDYDDIDRWIANGSVDFGFISAPSSKAFEIMPLNRDRMLCILPLGHPLGEKPFITFAEIKNEPFIMPAWGKDDDVRRLLQKNKIVPKVKFEVAEDRTIIAMVQSGLGISILPEMVLFRLADGLHTLELEKPHFRTIGIAAPSLTSISPAAKKVIACVRTWLETQAMLEY</sequence>
<dbReference type="STRING" id="112903.SAMN04490178_10238"/>
<dbReference type="CDD" id="cd05466">
    <property type="entry name" value="PBP2_LTTR_substrate"/>
    <property type="match status" value="1"/>
</dbReference>
<dbReference type="AlphaFoldDB" id="A0A1H8PPN6"/>
<dbReference type="SUPFAM" id="SSF53850">
    <property type="entry name" value="Periplasmic binding protein-like II"/>
    <property type="match status" value="1"/>
</dbReference>
<dbReference type="InterPro" id="IPR036388">
    <property type="entry name" value="WH-like_DNA-bd_sf"/>
</dbReference>
<dbReference type="PROSITE" id="PS50931">
    <property type="entry name" value="HTH_LYSR"/>
    <property type="match status" value="1"/>
</dbReference>
<keyword evidence="7" id="KW-1185">Reference proteome</keyword>
<dbReference type="PANTHER" id="PTHR30419:SF24">
    <property type="entry name" value="HTH-TYPE TRANSCRIPTIONAL REGULATOR CZCR"/>
    <property type="match status" value="1"/>
</dbReference>
<dbReference type="GO" id="GO:0005829">
    <property type="term" value="C:cytosol"/>
    <property type="evidence" value="ECO:0007669"/>
    <property type="project" value="TreeGrafter"/>
</dbReference>
<organism evidence="6 7">
    <name type="scientific">Propionispora vibrioides</name>
    <dbReference type="NCBI Taxonomy" id="112903"/>
    <lineage>
        <taxon>Bacteria</taxon>
        <taxon>Bacillati</taxon>
        <taxon>Bacillota</taxon>
        <taxon>Negativicutes</taxon>
        <taxon>Selenomonadales</taxon>
        <taxon>Sporomusaceae</taxon>
        <taxon>Propionispora</taxon>
    </lineage>
</organism>
<dbReference type="OrthoDB" id="1677645at2"/>
<evidence type="ECO:0000256" key="1">
    <source>
        <dbReference type="ARBA" id="ARBA00009437"/>
    </source>
</evidence>
<dbReference type="InterPro" id="IPR000847">
    <property type="entry name" value="LysR_HTH_N"/>
</dbReference>
<dbReference type="Gene3D" id="1.10.10.10">
    <property type="entry name" value="Winged helix-like DNA-binding domain superfamily/Winged helix DNA-binding domain"/>
    <property type="match status" value="1"/>
</dbReference>
<dbReference type="Gene3D" id="3.40.190.290">
    <property type="match status" value="1"/>
</dbReference>
<dbReference type="GO" id="GO:0003677">
    <property type="term" value="F:DNA binding"/>
    <property type="evidence" value="ECO:0007669"/>
    <property type="project" value="UniProtKB-KW"/>
</dbReference>
<accession>A0A1H8PPN6</accession>
<evidence type="ECO:0000313" key="7">
    <source>
        <dbReference type="Proteomes" id="UP000198847"/>
    </source>
</evidence>
<dbReference type="PRINTS" id="PR00039">
    <property type="entry name" value="HTHLYSR"/>
</dbReference>
<comment type="similarity">
    <text evidence="1">Belongs to the LysR transcriptional regulatory family.</text>
</comment>
<dbReference type="InterPro" id="IPR050950">
    <property type="entry name" value="HTH-type_LysR_regulators"/>
</dbReference>
<dbReference type="Pfam" id="PF00126">
    <property type="entry name" value="HTH_1"/>
    <property type="match status" value="1"/>
</dbReference>
<keyword evidence="3 6" id="KW-0238">DNA-binding</keyword>
<feature type="domain" description="HTH lysR-type" evidence="5">
    <location>
        <begin position="1"/>
        <end position="58"/>
    </location>
</feature>
<protein>
    <submittedName>
        <fullName evidence="6">DNA-binding transcriptional regulator, LysR family</fullName>
    </submittedName>
</protein>
<evidence type="ECO:0000313" key="6">
    <source>
        <dbReference type="EMBL" id="SEO43668.1"/>
    </source>
</evidence>
<dbReference type="InterPro" id="IPR036390">
    <property type="entry name" value="WH_DNA-bd_sf"/>
</dbReference>
<evidence type="ECO:0000256" key="3">
    <source>
        <dbReference type="ARBA" id="ARBA00023125"/>
    </source>
</evidence>
<reference evidence="6 7" key="1">
    <citation type="submission" date="2016-10" db="EMBL/GenBank/DDBJ databases">
        <authorList>
            <person name="de Groot N.N."/>
        </authorList>
    </citation>
    <scope>NUCLEOTIDE SEQUENCE [LARGE SCALE GENOMIC DNA]</scope>
    <source>
        <strain evidence="6 7">DSM 13305</strain>
    </source>
</reference>
<dbReference type="EMBL" id="FODY01000002">
    <property type="protein sequence ID" value="SEO43668.1"/>
    <property type="molecule type" value="Genomic_DNA"/>
</dbReference>
<evidence type="ECO:0000256" key="4">
    <source>
        <dbReference type="ARBA" id="ARBA00023163"/>
    </source>
</evidence>
<name>A0A1H8PPN6_9FIRM</name>
<dbReference type="Pfam" id="PF03466">
    <property type="entry name" value="LysR_substrate"/>
    <property type="match status" value="1"/>
</dbReference>
<evidence type="ECO:0000259" key="5">
    <source>
        <dbReference type="PROSITE" id="PS50931"/>
    </source>
</evidence>
<dbReference type="InterPro" id="IPR005119">
    <property type="entry name" value="LysR_subst-bd"/>
</dbReference>
<proteinExistence type="inferred from homology"/>
<dbReference type="SUPFAM" id="SSF46785">
    <property type="entry name" value="Winged helix' DNA-binding domain"/>
    <property type="match status" value="1"/>
</dbReference>
<evidence type="ECO:0000256" key="2">
    <source>
        <dbReference type="ARBA" id="ARBA00023015"/>
    </source>
</evidence>
<keyword evidence="2" id="KW-0805">Transcription regulation</keyword>
<dbReference type="PANTHER" id="PTHR30419">
    <property type="entry name" value="HTH-TYPE TRANSCRIPTIONAL REGULATOR YBHD"/>
    <property type="match status" value="1"/>
</dbReference>
<keyword evidence="4" id="KW-0804">Transcription</keyword>